<dbReference type="Proteomes" id="UP001165121">
    <property type="component" value="Unassembled WGS sequence"/>
</dbReference>
<dbReference type="OrthoDB" id="40902at2759"/>
<keyword evidence="2" id="KW-1185">Reference proteome</keyword>
<comment type="caution">
    <text evidence="1">The sequence shown here is derived from an EMBL/GenBank/DDBJ whole genome shotgun (WGS) entry which is preliminary data.</text>
</comment>
<evidence type="ECO:0000313" key="2">
    <source>
        <dbReference type="Proteomes" id="UP001165121"/>
    </source>
</evidence>
<reference evidence="1" key="1">
    <citation type="submission" date="2023-04" db="EMBL/GenBank/DDBJ databases">
        <title>Phytophthora fragariaefolia NBRC 109709.</title>
        <authorList>
            <person name="Ichikawa N."/>
            <person name="Sato H."/>
            <person name="Tonouchi N."/>
        </authorList>
    </citation>
    <scope>NUCLEOTIDE SEQUENCE</scope>
    <source>
        <strain evidence="1">NBRC 109709</strain>
    </source>
</reference>
<organism evidence="1 2">
    <name type="scientific">Phytophthora fragariaefolia</name>
    <dbReference type="NCBI Taxonomy" id="1490495"/>
    <lineage>
        <taxon>Eukaryota</taxon>
        <taxon>Sar</taxon>
        <taxon>Stramenopiles</taxon>
        <taxon>Oomycota</taxon>
        <taxon>Peronosporomycetes</taxon>
        <taxon>Peronosporales</taxon>
        <taxon>Peronosporaceae</taxon>
        <taxon>Phytophthora</taxon>
    </lineage>
</organism>
<accession>A0A9W7CZ29</accession>
<gene>
    <name evidence="1" type="ORF">Pfra01_001700800</name>
</gene>
<name>A0A9W7CZ29_9STRA</name>
<protein>
    <submittedName>
        <fullName evidence="1">Unnamed protein product</fullName>
    </submittedName>
</protein>
<dbReference type="EMBL" id="BSXT01001963">
    <property type="protein sequence ID" value="GMF46350.1"/>
    <property type="molecule type" value="Genomic_DNA"/>
</dbReference>
<evidence type="ECO:0000313" key="1">
    <source>
        <dbReference type="EMBL" id="GMF46350.1"/>
    </source>
</evidence>
<dbReference type="AlphaFoldDB" id="A0A9W7CZ29"/>
<proteinExistence type="predicted"/>
<sequence length="96" mass="11017">MKMALIDLSDHYPVLGKFEFPVTRGKGLDDDPLTYHLDGCSTDDDCHFRDFRCYCNGPNCYFNGVHTNGWDLDSMHPVNRNCLYQKTSFRCLCGPT</sequence>